<sequence length="139" mass="15868">MLVTWYRFQLGICVLGRYTKSKLFVYVPSKNFVTLNGTHYITIVVNDEESDNLGTDYFKYSQIWRQNSSIYGKINEKNMEETTMKLPVLAKPVMRKISTVKIKAGISQSDCSALCSKKQGLAWKLCMNMCNIKESAVTT</sequence>
<name>A0A0G3CE89_METBA</name>
<reference evidence="2" key="1">
    <citation type="submission" date="2014-06" db="EMBL/GenBank/DDBJ databases">
        <title>The complete genome sequence of Methanosarcina barkeri CM1.</title>
        <authorList>
            <consortium name="Pastoral Greenhouse Gas Research Consortium"/>
            <person name="Lambie S.C."/>
            <person name="Leahy S.C."/>
            <person name="Kelly W.J."/>
            <person name="Li D."/>
            <person name="Reilly K."/>
            <person name="Attwood G.T."/>
            <person name="Altermann E."/>
        </authorList>
    </citation>
    <scope>NUCLEOTIDE SEQUENCE [LARGE SCALE GENOMIC DNA]</scope>
    <source>
        <strain evidence="2">CM1</strain>
    </source>
</reference>
<reference evidence="1 2" key="2">
    <citation type="journal article" date="2015" name="Stand. Genomic Sci.">
        <title>The complete genome sequence of the rumen methanogen Methanosarcina barkeri CM1.</title>
        <authorList>
            <person name="Lambie S.C."/>
            <person name="Kelly W.J."/>
            <person name="Leahy S.C."/>
            <person name="Li D."/>
            <person name="Reilly K."/>
            <person name="McAllister T.A."/>
            <person name="Valle E.R."/>
            <person name="Attwood G.T."/>
            <person name="Altermann E."/>
        </authorList>
    </citation>
    <scope>NUCLEOTIDE SEQUENCE [LARGE SCALE GENOMIC DNA]</scope>
    <source>
        <strain evidence="1 2">CM1</strain>
    </source>
</reference>
<dbReference type="PATRIC" id="fig|796385.3.peg.2547"/>
<protein>
    <submittedName>
        <fullName evidence="1">Uncharacterized protein</fullName>
    </submittedName>
</protein>
<gene>
    <name evidence="1" type="ORF">MCM1_2056</name>
</gene>
<accession>A0A0G3CE89</accession>
<dbReference type="EMBL" id="CP008746">
    <property type="protein sequence ID" value="AKJ39075.1"/>
    <property type="molecule type" value="Genomic_DNA"/>
</dbReference>
<dbReference type="AlphaFoldDB" id="A0A0G3CE89"/>
<evidence type="ECO:0000313" key="1">
    <source>
        <dbReference type="EMBL" id="AKJ39075.1"/>
    </source>
</evidence>
<organism evidence="1 2">
    <name type="scientific">Methanosarcina barkeri CM1</name>
    <dbReference type="NCBI Taxonomy" id="796385"/>
    <lineage>
        <taxon>Archaea</taxon>
        <taxon>Methanobacteriati</taxon>
        <taxon>Methanobacteriota</taxon>
        <taxon>Stenosarchaea group</taxon>
        <taxon>Methanomicrobia</taxon>
        <taxon>Methanosarcinales</taxon>
        <taxon>Methanosarcinaceae</taxon>
        <taxon>Methanosarcina</taxon>
    </lineage>
</organism>
<evidence type="ECO:0000313" key="2">
    <source>
        <dbReference type="Proteomes" id="UP000035331"/>
    </source>
</evidence>
<dbReference type="Proteomes" id="UP000035331">
    <property type="component" value="Chromosome"/>
</dbReference>
<proteinExistence type="predicted"/>